<proteinExistence type="predicted"/>
<dbReference type="EMBL" id="JBHSSW010000028">
    <property type="protein sequence ID" value="MFC6199364.1"/>
    <property type="molecule type" value="Genomic_DNA"/>
</dbReference>
<accession>A0ABW1SCW9</accession>
<dbReference type="Proteomes" id="UP001596303">
    <property type="component" value="Unassembled WGS sequence"/>
</dbReference>
<sequence>MCAGLLDDDKALGQVTDMVSFIPQNKLEIDLQAARADGGNFAAFLPNFVRASVFVPSVSDVHKNPGDFQPVLFDQEGEPRMIVFTAESRAASVSHVGPYVKSLPVQRLVTGMPMRTGLLVNPGESVGFSISAAGLRRLAADISRN</sequence>
<gene>
    <name evidence="2" type="ORF">ACFQDM_14855</name>
</gene>
<evidence type="ECO:0000259" key="1">
    <source>
        <dbReference type="Pfam" id="PF07179"/>
    </source>
</evidence>
<dbReference type="Pfam" id="PF07179">
    <property type="entry name" value="SseB"/>
    <property type="match status" value="1"/>
</dbReference>
<reference evidence="3" key="1">
    <citation type="journal article" date="2019" name="Int. J. Syst. Evol. Microbiol.">
        <title>The Global Catalogue of Microorganisms (GCM) 10K type strain sequencing project: providing services to taxonomists for standard genome sequencing and annotation.</title>
        <authorList>
            <consortium name="The Broad Institute Genomics Platform"/>
            <consortium name="The Broad Institute Genome Sequencing Center for Infectious Disease"/>
            <person name="Wu L."/>
            <person name="Ma J."/>
        </authorList>
    </citation>
    <scope>NUCLEOTIDE SEQUENCE [LARGE SCALE GENOMIC DNA]</scope>
    <source>
        <strain evidence="3">CGMCC-1.15741</strain>
    </source>
</reference>
<evidence type="ECO:0000313" key="2">
    <source>
        <dbReference type="EMBL" id="MFC6199364.1"/>
    </source>
</evidence>
<feature type="domain" description="SseB protein N-terminal" evidence="1">
    <location>
        <begin position="31"/>
        <end position="136"/>
    </location>
</feature>
<name>A0ABW1SCW9_9PROT</name>
<evidence type="ECO:0000313" key="3">
    <source>
        <dbReference type="Proteomes" id="UP001596303"/>
    </source>
</evidence>
<protein>
    <submittedName>
        <fullName evidence="2">SseB family protein</fullName>
    </submittedName>
</protein>
<dbReference type="InterPro" id="IPR009839">
    <property type="entry name" value="SseB_N"/>
</dbReference>
<keyword evidence="3" id="KW-1185">Reference proteome</keyword>
<comment type="caution">
    <text evidence="2">The sequence shown here is derived from an EMBL/GenBank/DDBJ whole genome shotgun (WGS) entry which is preliminary data.</text>
</comment>
<organism evidence="2 3">
    <name type="scientific">Ponticaulis profundi</name>
    <dbReference type="NCBI Taxonomy" id="2665222"/>
    <lineage>
        <taxon>Bacteria</taxon>
        <taxon>Pseudomonadati</taxon>
        <taxon>Pseudomonadota</taxon>
        <taxon>Alphaproteobacteria</taxon>
        <taxon>Hyphomonadales</taxon>
        <taxon>Hyphomonadaceae</taxon>
        <taxon>Ponticaulis</taxon>
    </lineage>
</organism>